<comment type="caution">
    <text evidence="2">The sequence shown here is derived from an EMBL/GenBank/DDBJ whole genome shotgun (WGS) entry which is preliminary data.</text>
</comment>
<gene>
    <name evidence="2" type="ORF">F3Y22_tig00110893pilonHSYRG01224</name>
</gene>
<evidence type="ECO:0000313" key="2">
    <source>
        <dbReference type="EMBL" id="KAE8691110.1"/>
    </source>
</evidence>
<organism evidence="2 3">
    <name type="scientific">Hibiscus syriacus</name>
    <name type="common">Rose of Sharon</name>
    <dbReference type="NCBI Taxonomy" id="106335"/>
    <lineage>
        <taxon>Eukaryota</taxon>
        <taxon>Viridiplantae</taxon>
        <taxon>Streptophyta</taxon>
        <taxon>Embryophyta</taxon>
        <taxon>Tracheophyta</taxon>
        <taxon>Spermatophyta</taxon>
        <taxon>Magnoliopsida</taxon>
        <taxon>eudicotyledons</taxon>
        <taxon>Gunneridae</taxon>
        <taxon>Pentapetalae</taxon>
        <taxon>rosids</taxon>
        <taxon>malvids</taxon>
        <taxon>Malvales</taxon>
        <taxon>Malvaceae</taxon>
        <taxon>Malvoideae</taxon>
        <taxon>Hibiscus</taxon>
    </lineage>
</organism>
<dbReference type="GO" id="GO:0016853">
    <property type="term" value="F:isomerase activity"/>
    <property type="evidence" value="ECO:0007669"/>
    <property type="project" value="UniProtKB-KW"/>
</dbReference>
<accession>A0A6A2ZHP1</accession>
<feature type="transmembrane region" description="Helical" evidence="1">
    <location>
        <begin position="83"/>
        <end position="107"/>
    </location>
</feature>
<evidence type="ECO:0000256" key="1">
    <source>
        <dbReference type="SAM" id="Phobius"/>
    </source>
</evidence>
<keyword evidence="1" id="KW-1133">Transmembrane helix</keyword>
<dbReference type="EMBL" id="VEPZ02001150">
    <property type="protein sequence ID" value="KAE8691110.1"/>
    <property type="molecule type" value="Genomic_DNA"/>
</dbReference>
<name>A0A6A2ZHP1_HIBSY</name>
<dbReference type="Proteomes" id="UP000436088">
    <property type="component" value="Unassembled WGS sequence"/>
</dbReference>
<keyword evidence="1" id="KW-0812">Transmembrane</keyword>
<dbReference type="AlphaFoldDB" id="A0A6A2ZHP1"/>
<keyword evidence="3" id="KW-1185">Reference proteome</keyword>
<proteinExistence type="predicted"/>
<keyword evidence="1" id="KW-0472">Membrane</keyword>
<reference evidence="2" key="1">
    <citation type="submission" date="2019-09" db="EMBL/GenBank/DDBJ databases">
        <title>Draft genome information of white flower Hibiscus syriacus.</title>
        <authorList>
            <person name="Kim Y.-M."/>
        </authorList>
    </citation>
    <scope>NUCLEOTIDE SEQUENCE [LARGE SCALE GENOMIC DNA]</scope>
    <source>
        <strain evidence="2">YM2019G1</strain>
    </source>
</reference>
<evidence type="ECO:0000313" key="3">
    <source>
        <dbReference type="Proteomes" id="UP000436088"/>
    </source>
</evidence>
<protein>
    <submittedName>
        <fullName evidence="2">Peptidyl-prolyl cis-trans isomerase G</fullName>
    </submittedName>
</protein>
<keyword evidence="2" id="KW-0413">Isomerase</keyword>
<sequence>MGDGAKIDFWNEHWTEVNSLKASFPRIFGLAIKKSGKIKAVSLAPSFDRLKWVGSADGRFYPKSFCSKVASAEVAGYHRVGKVWVFPVLLILFVLSAIELQNLLIMFYVNVSVYGRFGNVGVLFDMLILFSH</sequence>